<dbReference type="AlphaFoldDB" id="A0A133VK71"/>
<dbReference type="InterPro" id="IPR000515">
    <property type="entry name" value="MetI-like"/>
</dbReference>
<feature type="domain" description="ABC transmembrane type-1" evidence="8">
    <location>
        <begin position="1"/>
        <end position="99"/>
    </location>
</feature>
<dbReference type="PANTHER" id="PTHR43386:SF1">
    <property type="entry name" value="D,D-DIPEPTIDE TRANSPORT SYSTEM PERMEASE PROTEIN DDPC-RELATED"/>
    <property type="match status" value="1"/>
</dbReference>
<dbReference type="Gene3D" id="1.10.3720.10">
    <property type="entry name" value="MetI-like"/>
    <property type="match status" value="1"/>
</dbReference>
<keyword evidence="10" id="KW-1185">Reference proteome</keyword>
<proteinExistence type="inferred from homology"/>
<evidence type="ECO:0000259" key="8">
    <source>
        <dbReference type="PROSITE" id="PS50928"/>
    </source>
</evidence>
<dbReference type="GO" id="GO:0055085">
    <property type="term" value="P:transmembrane transport"/>
    <property type="evidence" value="ECO:0007669"/>
    <property type="project" value="InterPro"/>
</dbReference>
<dbReference type="Proteomes" id="UP000070404">
    <property type="component" value="Unassembled WGS sequence"/>
</dbReference>
<evidence type="ECO:0000256" key="4">
    <source>
        <dbReference type="ARBA" id="ARBA00022692"/>
    </source>
</evidence>
<dbReference type="PANTHER" id="PTHR43386">
    <property type="entry name" value="OLIGOPEPTIDE TRANSPORT SYSTEM PERMEASE PROTEIN APPC"/>
    <property type="match status" value="1"/>
</dbReference>
<dbReference type="EMBL" id="LHYF01000021">
    <property type="protein sequence ID" value="KXB06846.1"/>
    <property type="molecule type" value="Genomic_DNA"/>
</dbReference>
<name>A0A133VK71_9EURY</name>
<organism evidence="9 10">
    <name type="scientific">candidate division MSBL1 archaeon SCGC-AAA382C18</name>
    <dbReference type="NCBI Taxonomy" id="1698281"/>
    <lineage>
        <taxon>Archaea</taxon>
        <taxon>Methanobacteriati</taxon>
        <taxon>Methanobacteriota</taxon>
        <taxon>candidate division MSBL1</taxon>
    </lineage>
</organism>
<feature type="transmembrane region" description="Helical" evidence="7">
    <location>
        <begin position="78"/>
        <end position="98"/>
    </location>
</feature>
<evidence type="ECO:0000256" key="7">
    <source>
        <dbReference type="RuleBase" id="RU363032"/>
    </source>
</evidence>
<keyword evidence="6 7" id="KW-0472">Membrane</keyword>
<evidence type="ECO:0000256" key="2">
    <source>
        <dbReference type="ARBA" id="ARBA00022448"/>
    </source>
</evidence>
<evidence type="ECO:0000256" key="3">
    <source>
        <dbReference type="ARBA" id="ARBA00022475"/>
    </source>
</evidence>
<dbReference type="InterPro" id="IPR050366">
    <property type="entry name" value="BP-dependent_transpt_permease"/>
</dbReference>
<dbReference type="SUPFAM" id="SSF161098">
    <property type="entry name" value="MetI-like"/>
    <property type="match status" value="1"/>
</dbReference>
<keyword evidence="3" id="KW-1003">Cell membrane</keyword>
<evidence type="ECO:0000256" key="6">
    <source>
        <dbReference type="ARBA" id="ARBA00023136"/>
    </source>
</evidence>
<reference evidence="9 10" key="1">
    <citation type="journal article" date="2016" name="Sci. Rep.">
        <title>Metabolic traits of an uncultured archaeal lineage -MSBL1- from brine pools of the Red Sea.</title>
        <authorList>
            <person name="Mwirichia R."/>
            <person name="Alam I."/>
            <person name="Rashid M."/>
            <person name="Vinu M."/>
            <person name="Ba-Alawi W."/>
            <person name="Anthony Kamau A."/>
            <person name="Kamanda Ngugi D."/>
            <person name="Goker M."/>
            <person name="Klenk H.P."/>
            <person name="Bajic V."/>
            <person name="Stingl U."/>
        </authorList>
    </citation>
    <scope>NUCLEOTIDE SEQUENCE [LARGE SCALE GENOMIC DNA]</scope>
    <source>
        <strain evidence="9">SCGC-AAA382C18</strain>
    </source>
</reference>
<dbReference type="InterPro" id="IPR035906">
    <property type="entry name" value="MetI-like_sf"/>
</dbReference>
<accession>A0A133VK71</accession>
<evidence type="ECO:0000313" key="9">
    <source>
        <dbReference type="EMBL" id="KXB06846.1"/>
    </source>
</evidence>
<dbReference type="GO" id="GO:0005886">
    <property type="term" value="C:plasma membrane"/>
    <property type="evidence" value="ECO:0007669"/>
    <property type="project" value="UniProtKB-SubCell"/>
</dbReference>
<comment type="caution">
    <text evidence="9">The sequence shown here is derived from an EMBL/GenBank/DDBJ whole genome shotgun (WGS) entry which is preliminary data.</text>
</comment>
<feature type="transmembrane region" description="Helical" evidence="7">
    <location>
        <begin position="29"/>
        <end position="58"/>
    </location>
</feature>
<dbReference type="CDD" id="cd06261">
    <property type="entry name" value="TM_PBP2"/>
    <property type="match status" value="1"/>
</dbReference>
<dbReference type="Pfam" id="PF00528">
    <property type="entry name" value="BPD_transp_1"/>
    <property type="match status" value="1"/>
</dbReference>
<evidence type="ECO:0000256" key="1">
    <source>
        <dbReference type="ARBA" id="ARBA00004651"/>
    </source>
</evidence>
<comment type="subcellular location">
    <subcellularLocation>
        <location evidence="1 7">Cell membrane</location>
        <topology evidence="1 7">Multi-pass membrane protein</topology>
    </subcellularLocation>
</comment>
<feature type="non-terminal residue" evidence="9">
    <location>
        <position position="1"/>
    </location>
</feature>
<evidence type="ECO:0000313" key="10">
    <source>
        <dbReference type="Proteomes" id="UP000070404"/>
    </source>
</evidence>
<protein>
    <recommendedName>
        <fullName evidence="8">ABC transmembrane type-1 domain-containing protein</fullName>
    </recommendedName>
</protein>
<keyword evidence="2 7" id="KW-0813">Transport</keyword>
<comment type="similarity">
    <text evidence="7">Belongs to the binding-protein-dependent transport system permease family.</text>
</comment>
<keyword evidence="5 7" id="KW-1133">Transmembrane helix</keyword>
<dbReference type="PROSITE" id="PS50928">
    <property type="entry name" value="ABC_TM1"/>
    <property type="match status" value="1"/>
</dbReference>
<evidence type="ECO:0000256" key="5">
    <source>
        <dbReference type="ARBA" id="ARBA00022989"/>
    </source>
</evidence>
<gene>
    <name evidence="9" type="ORF">AKJ52_01505</name>
</gene>
<keyword evidence="4 7" id="KW-0812">Transmembrane</keyword>
<sequence length="113" mass="12630">EYVEAAKAVGGSNYRVITKHIIPNSSQSVLVMATLDMATMVLVAASLSFLGLGAPLGYADWGGLLSFSRDFVTESGMWFTHIFPGIFLFTYMFGWILISDAFRDIRDPWLRRQ</sequence>